<keyword evidence="10" id="KW-0325">Glycoprotein</keyword>
<keyword evidence="8 11" id="KW-1133">Transmembrane helix</keyword>
<dbReference type="InterPro" id="IPR029044">
    <property type="entry name" value="Nucleotide-diphossugar_trans"/>
</dbReference>
<evidence type="ECO:0000256" key="9">
    <source>
        <dbReference type="ARBA" id="ARBA00023136"/>
    </source>
</evidence>
<evidence type="ECO:0000256" key="5">
    <source>
        <dbReference type="ARBA" id="ARBA00022679"/>
    </source>
</evidence>
<dbReference type="GO" id="GO:0008378">
    <property type="term" value="F:galactosyltransferase activity"/>
    <property type="evidence" value="ECO:0007669"/>
    <property type="project" value="TreeGrafter"/>
</dbReference>
<evidence type="ECO:0000256" key="3">
    <source>
        <dbReference type="ARBA" id="ARBA00005735"/>
    </source>
</evidence>
<evidence type="ECO:0000259" key="13">
    <source>
        <dbReference type="Pfam" id="PF13733"/>
    </source>
</evidence>
<evidence type="ECO:0000256" key="10">
    <source>
        <dbReference type="ARBA" id="ARBA00023180"/>
    </source>
</evidence>
<dbReference type="STRING" id="10195.A0A3M7P4K1"/>
<dbReference type="GO" id="GO:0005794">
    <property type="term" value="C:Golgi apparatus"/>
    <property type="evidence" value="ECO:0007669"/>
    <property type="project" value="TreeGrafter"/>
</dbReference>
<feature type="transmembrane region" description="Helical" evidence="11">
    <location>
        <begin position="41"/>
        <end position="59"/>
    </location>
</feature>
<dbReference type="Pfam" id="PF13733">
    <property type="entry name" value="Glyco_transf_7N"/>
    <property type="match status" value="1"/>
</dbReference>
<dbReference type="Proteomes" id="UP000276133">
    <property type="component" value="Unassembled WGS sequence"/>
</dbReference>
<dbReference type="GO" id="GO:0005975">
    <property type="term" value="P:carbohydrate metabolic process"/>
    <property type="evidence" value="ECO:0007669"/>
    <property type="project" value="InterPro"/>
</dbReference>
<feature type="domain" description="Galactosyltransferase N-terminal" evidence="13">
    <location>
        <begin position="271"/>
        <end position="374"/>
    </location>
</feature>
<dbReference type="AlphaFoldDB" id="A0A3M7P4K1"/>
<evidence type="ECO:0000259" key="12">
    <source>
        <dbReference type="Pfam" id="PF02709"/>
    </source>
</evidence>
<evidence type="ECO:0000256" key="8">
    <source>
        <dbReference type="ARBA" id="ARBA00022989"/>
    </source>
</evidence>
<evidence type="ECO:0000256" key="1">
    <source>
        <dbReference type="ARBA" id="ARBA00004606"/>
    </source>
</evidence>
<comment type="caution">
    <text evidence="14">The sequence shown here is derived from an EMBL/GenBank/DDBJ whole genome shotgun (WGS) entry which is preliminary data.</text>
</comment>
<evidence type="ECO:0000313" key="15">
    <source>
        <dbReference type="Proteomes" id="UP000276133"/>
    </source>
</evidence>
<organism evidence="14 15">
    <name type="scientific">Brachionus plicatilis</name>
    <name type="common">Marine rotifer</name>
    <name type="synonym">Brachionus muelleri</name>
    <dbReference type="NCBI Taxonomy" id="10195"/>
    <lineage>
        <taxon>Eukaryota</taxon>
        <taxon>Metazoa</taxon>
        <taxon>Spiralia</taxon>
        <taxon>Gnathifera</taxon>
        <taxon>Rotifera</taxon>
        <taxon>Eurotatoria</taxon>
        <taxon>Monogononta</taxon>
        <taxon>Pseudotrocha</taxon>
        <taxon>Ploima</taxon>
        <taxon>Brachionidae</taxon>
        <taxon>Brachionus</taxon>
    </lineage>
</organism>
<evidence type="ECO:0000256" key="2">
    <source>
        <dbReference type="ARBA" id="ARBA00004922"/>
    </source>
</evidence>
<evidence type="ECO:0000256" key="11">
    <source>
        <dbReference type="SAM" id="Phobius"/>
    </source>
</evidence>
<keyword evidence="6 11" id="KW-0812">Transmembrane</keyword>
<reference evidence="14 15" key="1">
    <citation type="journal article" date="2018" name="Sci. Rep.">
        <title>Genomic signatures of local adaptation to the degree of environmental predictability in rotifers.</title>
        <authorList>
            <person name="Franch-Gras L."/>
            <person name="Hahn C."/>
            <person name="Garcia-Roger E.M."/>
            <person name="Carmona M.J."/>
            <person name="Serra M."/>
            <person name="Gomez A."/>
        </authorList>
    </citation>
    <scope>NUCLEOTIDE SEQUENCE [LARGE SCALE GENOMIC DNA]</scope>
    <source>
        <strain evidence="14">HYR1</strain>
    </source>
</reference>
<dbReference type="OrthoDB" id="10161146at2759"/>
<gene>
    <name evidence="14" type="ORF">BpHYR1_015913</name>
</gene>
<dbReference type="EMBL" id="REGN01013571">
    <property type="protein sequence ID" value="RMZ93760.1"/>
    <property type="molecule type" value="Genomic_DNA"/>
</dbReference>
<protein>
    <submittedName>
        <fullName evidence="14">Beta-1-4-N-acetylgalactosaminyltransferase bre-4</fullName>
    </submittedName>
</protein>
<keyword evidence="7" id="KW-0735">Signal-anchor</keyword>
<comment type="subcellular location">
    <subcellularLocation>
        <location evidence="1">Membrane</location>
        <topology evidence="1">Single-pass type II membrane protein</topology>
    </subcellularLocation>
</comment>
<dbReference type="GO" id="GO:0016020">
    <property type="term" value="C:membrane"/>
    <property type="evidence" value="ECO:0007669"/>
    <property type="project" value="UniProtKB-SubCell"/>
</dbReference>
<keyword evidence="5 14" id="KW-0808">Transferase</keyword>
<sequence length="531" mass="63193">MIPTKYELKVSNLQLRSVCSVKKKKCQRLFIKLPYFNKRRIFLFIMSFILLSSFVFSNSRVPTKRDNSVEPYNLYKHVLKRQNISRSSITCNFSNHQHSKSNFPRSFSEKYVLFYNFYTFENLKKENEVNIFDLDYNGIITSKDPSYMVRFLKNLKFCTVRKIQRNFDSISLFGNLTPVNRSVSMKNMGSSFNRNFRNGGYYKPPMCFQEYLYYHSTDEDLYKLKKILDKFRIRSDENMTSLIKKLSNFTYGIVKEHFNSKSKLSQIDLSIVVIPFLRREKNLMDLMANLHPFLQRQFLHYKILIVEQSNFDDSFNKGRLYNSAFDHLLRNYRVQDLNDEFAAKKMFKNFLNVKCMIFHDVDLIPESDYNIYGCGDDYSNDINRNMPRHLSLSIHKVSENLNNTQKKFYYKPNLYELLVGGVLSLKPKTYQKINGFSNEYWNWGAEDDDLGIRMIVNDVCVRRPDSNYALFKMSYHGKSKRNPVRENLLFSTTKRMKKDGLSNFYRLNIKTSEEKKYPLFTILKVQCQQII</sequence>
<dbReference type="InterPro" id="IPR027791">
    <property type="entry name" value="Galactosyl_T_C"/>
</dbReference>
<keyword evidence="15" id="KW-1185">Reference proteome</keyword>
<accession>A0A3M7P4K1</accession>
<dbReference type="Gene3D" id="3.90.550.10">
    <property type="entry name" value="Spore Coat Polysaccharide Biosynthesis Protein SpsA, Chain A"/>
    <property type="match status" value="1"/>
</dbReference>
<dbReference type="UniPathway" id="UPA00378"/>
<dbReference type="Pfam" id="PF02709">
    <property type="entry name" value="Glyco_transf_7C"/>
    <property type="match status" value="1"/>
</dbReference>
<keyword evidence="4" id="KW-0328">Glycosyltransferase</keyword>
<evidence type="ECO:0000313" key="14">
    <source>
        <dbReference type="EMBL" id="RMZ93760.1"/>
    </source>
</evidence>
<dbReference type="InterPro" id="IPR027995">
    <property type="entry name" value="Galactosyl_T_N"/>
</dbReference>
<evidence type="ECO:0000256" key="7">
    <source>
        <dbReference type="ARBA" id="ARBA00022968"/>
    </source>
</evidence>
<name>A0A3M7P4K1_BRAPC</name>
<evidence type="ECO:0000256" key="4">
    <source>
        <dbReference type="ARBA" id="ARBA00022676"/>
    </source>
</evidence>
<comment type="pathway">
    <text evidence="2">Protein modification; protein glycosylation.</text>
</comment>
<dbReference type="InterPro" id="IPR003859">
    <property type="entry name" value="Galactosyl_T"/>
</dbReference>
<dbReference type="PANTHER" id="PTHR19300:SF61">
    <property type="entry name" value="BETA-1,4-N-ACETYLGALACTOSAMINYLTRANSFERASE"/>
    <property type="match status" value="1"/>
</dbReference>
<dbReference type="PRINTS" id="PR02050">
    <property type="entry name" value="B14GALTRFASE"/>
</dbReference>
<dbReference type="SUPFAM" id="SSF53448">
    <property type="entry name" value="Nucleotide-diphospho-sugar transferases"/>
    <property type="match status" value="1"/>
</dbReference>
<proteinExistence type="inferred from homology"/>
<dbReference type="PANTHER" id="PTHR19300">
    <property type="entry name" value="BETA-1,4-GALACTOSYLTRANSFERASE"/>
    <property type="match status" value="1"/>
</dbReference>
<feature type="domain" description="Galactosyltransferase C-terminal" evidence="12">
    <location>
        <begin position="413"/>
        <end position="476"/>
    </location>
</feature>
<keyword evidence="9 11" id="KW-0472">Membrane</keyword>
<comment type="similarity">
    <text evidence="3">Belongs to the glycosyltransferase 7 family.</text>
</comment>
<evidence type="ECO:0000256" key="6">
    <source>
        <dbReference type="ARBA" id="ARBA00022692"/>
    </source>
</evidence>